<reference evidence="9 10" key="1">
    <citation type="submission" date="2023-09" db="EMBL/GenBank/DDBJ databases">
        <title>Nesidiocoris tenuis whole genome shotgun sequence.</title>
        <authorList>
            <person name="Shibata T."/>
            <person name="Shimoda M."/>
            <person name="Kobayashi T."/>
            <person name="Uehara T."/>
        </authorList>
    </citation>
    <scope>NUCLEOTIDE SEQUENCE [LARGE SCALE GENOMIC DNA]</scope>
    <source>
        <strain evidence="9 10">Japan</strain>
    </source>
</reference>
<evidence type="ECO:0000256" key="2">
    <source>
        <dbReference type="ARBA" id="ARBA00009037"/>
    </source>
</evidence>
<dbReference type="InterPro" id="IPR046756">
    <property type="entry name" value="VAS1/VOA1_TM"/>
</dbReference>
<feature type="domain" description="V-type proton ATPase subunit S1/VOA1 transmembrane" evidence="8">
    <location>
        <begin position="354"/>
        <end position="391"/>
    </location>
</feature>
<evidence type="ECO:0000256" key="3">
    <source>
        <dbReference type="ARBA" id="ARBA00022692"/>
    </source>
</evidence>
<evidence type="ECO:0000313" key="10">
    <source>
        <dbReference type="Proteomes" id="UP001307889"/>
    </source>
</evidence>
<proteinExistence type="inferred from homology"/>
<organism evidence="9 10">
    <name type="scientific">Nesidiocoris tenuis</name>
    <dbReference type="NCBI Taxonomy" id="355587"/>
    <lineage>
        <taxon>Eukaryota</taxon>
        <taxon>Metazoa</taxon>
        <taxon>Ecdysozoa</taxon>
        <taxon>Arthropoda</taxon>
        <taxon>Hexapoda</taxon>
        <taxon>Insecta</taxon>
        <taxon>Pterygota</taxon>
        <taxon>Neoptera</taxon>
        <taxon>Paraneoptera</taxon>
        <taxon>Hemiptera</taxon>
        <taxon>Heteroptera</taxon>
        <taxon>Panheteroptera</taxon>
        <taxon>Cimicomorpha</taxon>
        <taxon>Miridae</taxon>
        <taxon>Dicyphina</taxon>
        <taxon>Nesidiocoris</taxon>
    </lineage>
</organism>
<evidence type="ECO:0000256" key="4">
    <source>
        <dbReference type="ARBA" id="ARBA00022989"/>
    </source>
</evidence>
<keyword evidence="4 6" id="KW-1133">Transmembrane helix</keyword>
<comment type="subcellular location">
    <subcellularLocation>
        <location evidence="1">Membrane</location>
        <topology evidence="1">Single-pass membrane protein</topology>
    </subcellularLocation>
</comment>
<dbReference type="InterPro" id="IPR008388">
    <property type="entry name" value="Ac45_acc_su"/>
</dbReference>
<keyword evidence="10" id="KW-1185">Reference proteome</keyword>
<feature type="transmembrane region" description="Helical" evidence="6">
    <location>
        <begin position="359"/>
        <end position="380"/>
    </location>
</feature>
<accession>A0ABN7AVK2</accession>
<feature type="chain" id="PRO_5045037354" evidence="7">
    <location>
        <begin position="23"/>
        <end position="403"/>
    </location>
</feature>
<evidence type="ECO:0000256" key="6">
    <source>
        <dbReference type="SAM" id="Phobius"/>
    </source>
</evidence>
<evidence type="ECO:0000313" key="9">
    <source>
        <dbReference type="EMBL" id="BES96215.1"/>
    </source>
</evidence>
<dbReference type="PANTHER" id="PTHR12471:SF7">
    <property type="entry name" value="V-TYPE PROTON ATPASE SUBUNIT S1"/>
    <property type="match status" value="1"/>
</dbReference>
<sequence length="403" mass="44862">MGRNLAIISALLCLQLATTVFGGVPVLLWESSDISDKNYAIPALNQLDGDEFATHLIKKVHSRKPLVVLFVEETLSVEDFSWKDEKRHGAFPKLENITAMAAKMEFIPSVFDPVGALKDLVHSQGYTYQKFDRSNLRVKPGTVLEVSLSDPLFNEDRPRLLRRHDEDVTRTYSELLAAAPRIIALFTGRQNSWVEADANRVRREANNNSAISWQKGSMKLAARSAKLTVSNKTYELGNPDTLTPDDRTGFSRIIYTYIVDDDKTKITLRLKFKSEAGSWSIVDCEVMVNNQNYGLLTPKTKISAPVGQSFNADEIVLDNANGNASLVFTAFQAEKFSRANQKAFSASASSNTVFFTGPIWMGLLVSWTLLFILAIGITMLMDIKTMDRFDDPKGKSITVSATD</sequence>
<dbReference type="EMBL" id="AP028915">
    <property type="protein sequence ID" value="BES96215.1"/>
    <property type="molecule type" value="Genomic_DNA"/>
</dbReference>
<name>A0ABN7AVK2_9HEMI</name>
<dbReference type="Proteomes" id="UP001307889">
    <property type="component" value="Chromosome 7"/>
</dbReference>
<evidence type="ECO:0000256" key="1">
    <source>
        <dbReference type="ARBA" id="ARBA00004167"/>
    </source>
</evidence>
<protein>
    <submittedName>
        <fullName evidence="9">Vacuolar ATP synthase subunit S1</fullName>
    </submittedName>
</protein>
<evidence type="ECO:0000256" key="7">
    <source>
        <dbReference type="SAM" id="SignalP"/>
    </source>
</evidence>
<keyword evidence="3 6" id="KW-0812">Transmembrane</keyword>
<keyword evidence="7" id="KW-0732">Signal</keyword>
<gene>
    <name evidence="9" type="ORF">NTJ_09024</name>
</gene>
<feature type="signal peptide" evidence="7">
    <location>
        <begin position="1"/>
        <end position="22"/>
    </location>
</feature>
<evidence type="ECO:0000256" key="5">
    <source>
        <dbReference type="ARBA" id="ARBA00023136"/>
    </source>
</evidence>
<comment type="similarity">
    <text evidence="2">Belongs to the vacuolar ATPase subunit S1 family.</text>
</comment>
<keyword evidence="5 6" id="KW-0472">Membrane</keyword>
<evidence type="ECO:0000259" key="8">
    <source>
        <dbReference type="Pfam" id="PF20520"/>
    </source>
</evidence>
<dbReference type="Pfam" id="PF20520">
    <property type="entry name" value="Ac45-VOA1_TM"/>
    <property type="match status" value="1"/>
</dbReference>
<dbReference type="PANTHER" id="PTHR12471">
    <property type="entry name" value="VACUOLAR ATP SYNTHASE SUBUNIT S1"/>
    <property type="match status" value="1"/>
</dbReference>